<keyword evidence="2" id="KW-1185">Reference proteome</keyword>
<organism evidence="1 2">
    <name type="scientific">Corynebacterium silvaticum</name>
    <dbReference type="NCBI Taxonomy" id="2320431"/>
    <lineage>
        <taxon>Bacteria</taxon>
        <taxon>Bacillati</taxon>
        <taxon>Actinomycetota</taxon>
        <taxon>Actinomycetes</taxon>
        <taxon>Mycobacteriales</taxon>
        <taxon>Corynebacteriaceae</taxon>
        <taxon>Corynebacterium</taxon>
    </lineage>
</organism>
<dbReference type="GeneID" id="75007770"/>
<keyword evidence="1" id="KW-0378">Hydrolase</keyword>
<reference evidence="1 2" key="4">
    <citation type="journal article" date="2020" name="PLoS ONE">
        <title>Taxonomic classification of strain PO100/5 shows a broader geographic distribution and genetic markers of the recently described Corynebacterium silvaticum.</title>
        <authorList>
            <person name="Viana M.V.C."/>
            <person name="Profeta R."/>
            <person name="da Silva A.L."/>
            <person name="Hurtado R."/>
            <person name="Cerqueira J.C."/>
            <person name="Ribeiro B.F.S."/>
            <person name="Almeida M.O."/>
            <person name="Morais-Rodrigues F."/>
            <person name="Soares S.C."/>
            <person name="Oliveira M."/>
            <person name="Tavares L."/>
            <person name="Figueiredo H."/>
            <person name="Wattam A.R."/>
            <person name="Barh D."/>
            <person name="Ghosh P."/>
            <person name="Silva A."/>
            <person name="Azevedo V."/>
        </authorList>
    </citation>
    <scope>NUCLEOTIDE SEQUENCE [LARGE SCALE GENOMIC DNA]</scope>
    <source>
        <strain evidence="1 2">PO100/5</strain>
    </source>
</reference>
<evidence type="ECO:0000313" key="1">
    <source>
        <dbReference type="EMBL" id="ARU46079.1"/>
    </source>
</evidence>
<sequence>MSLLQHHDALFFDLDGTVWEGGRALPMAVEAFEKNTLPVAFITNNASRGPSAVAEMLQKIGIAACDEDVLTSAQAAIDLASEYLQPGDTVYVLGTDSFKALARNAGYTVAVSADEKPRAVFHGHNPETGWAELSEAAMSIRNGARYFASNLDSTLPTERGLCVGNGSMVAAIVNATGVHPVSAGKPEAAMFNVAAQRLGVSKPLAIGDRLNTDIAGGVAADMATLHVMTGVSRHWDLLRAIPSERPTYLGLNLSDLFALPSKLLPGSQGEFHAEWCGNDIELSGGTSAATSMEALRTVAGIAWEREAWTGKLLTRGEHAERVLLDWE</sequence>
<dbReference type="PANTHER" id="PTHR19288:SF95">
    <property type="entry name" value="D-GLYCEROL 3-PHOSPHATE PHOSPHATASE"/>
    <property type="match status" value="1"/>
</dbReference>
<dbReference type="InterPro" id="IPR023214">
    <property type="entry name" value="HAD_sf"/>
</dbReference>
<dbReference type="OrthoDB" id="3400930at2"/>
<dbReference type="RefSeq" id="WP_087453898.1">
    <property type="nucleotide sequence ID" value="NZ_CP021417.2"/>
</dbReference>
<evidence type="ECO:0000313" key="2">
    <source>
        <dbReference type="Proteomes" id="UP000195652"/>
    </source>
</evidence>
<dbReference type="InterPro" id="IPR036412">
    <property type="entry name" value="HAD-like_sf"/>
</dbReference>
<dbReference type="KEGG" id="csil:CBE74_05795"/>
<reference evidence="1 2" key="3">
    <citation type="journal article" date="2020" name="Int. J. Syst. Evol. Microbiol.">
        <title>Corynebacterium silvaticum sp. nov., a unique group of NTTB corynebacteria in wild boar and roe deer.</title>
        <authorList>
            <person name="Dangel A."/>
            <person name="Berger A."/>
            <person name="Rau J."/>
            <person name="Eisenberg T."/>
            <person name="Kampfer P."/>
            <person name="Margos G."/>
            <person name="Contzen M."/>
            <person name="Busse H.J."/>
            <person name="Konrad R."/>
            <person name="Peters M."/>
            <person name="Sting R."/>
            <person name="Sing A."/>
        </authorList>
    </citation>
    <scope>NUCLEOTIDE SEQUENCE [LARGE SCALE GENOMIC DNA]</scope>
    <source>
        <strain evidence="1 2">PO100/5</strain>
    </source>
</reference>
<name>A0A7Y4PAD5_9CORY</name>
<dbReference type="PANTHER" id="PTHR19288">
    <property type="entry name" value="4-NITROPHENYLPHOSPHATASE-RELATED"/>
    <property type="match status" value="1"/>
</dbReference>
<dbReference type="Gene3D" id="3.40.50.1000">
    <property type="entry name" value="HAD superfamily/HAD-like"/>
    <property type="match status" value="2"/>
</dbReference>
<dbReference type="AlphaFoldDB" id="A0A7Y4PAD5"/>
<dbReference type="Pfam" id="PF13344">
    <property type="entry name" value="Hydrolase_6"/>
    <property type="match status" value="1"/>
</dbReference>
<accession>A0A7Y4PAD5</accession>
<dbReference type="SUPFAM" id="SSF56784">
    <property type="entry name" value="HAD-like"/>
    <property type="match status" value="1"/>
</dbReference>
<dbReference type="NCBIfam" id="TIGR01460">
    <property type="entry name" value="HAD-SF-IIA"/>
    <property type="match status" value="1"/>
</dbReference>
<dbReference type="Proteomes" id="UP000195652">
    <property type="component" value="Chromosome"/>
</dbReference>
<gene>
    <name evidence="1" type="ORF">CBE74_05795</name>
</gene>
<dbReference type="EMBL" id="CP021417">
    <property type="protein sequence ID" value="ARU46079.1"/>
    <property type="molecule type" value="Genomic_DNA"/>
</dbReference>
<protein>
    <submittedName>
        <fullName evidence="1">HAD-IIA family hydrolase</fullName>
    </submittedName>
</protein>
<dbReference type="GO" id="GO:0005737">
    <property type="term" value="C:cytoplasm"/>
    <property type="evidence" value="ECO:0007669"/>
    <property type="project" value="TreeGrafter"/>
</dbReference>
<dbReference type="Pfam" id="PF13242">
    <property type="entry name" value="Hydrolase_like"/>
    <property type="match status" value="1"/>
</dbReference>
<proteinExistence type="predicted"/>
<dbReference type="InterPro" id="IPR006357">
    <property type="entry name" value="HAD-SF_hydro_IIA"/>
</dbReference>
<dbReference type="GO" id="GO:0016791">
    <property type="term" value="F:phosphatase activity"/>
    <property type="evidence" value="ECO:0007669"/>
    <property type="project" value="TreeGrafter"/>
</dbReference>
<reference evidence="1 2" key="2">
    <citation type="journal article" date="2020" name="Antonie Van Leeuwenhoek">
        <title>Phylogenomic characterisation of a novel corynebacterial species pathogenic to animals.</title>
        <authorList>
            <person name="Moller J."/>
            <person name="Musella L."/>
            <person name="Melnikov V."/>
            <person name="Geissdorfer W."/>
            <person name="Burkovski A."/>
            <person name="Sangal V."/>
        </authorList>
    </citation>
    <scope>NUCLEOTIDE SEQUENCE [LARGE SCALE GENOMIC DNA]</scope>
    <source>
        <strain evidence="1 2">PO100/5</strain>
    </source>
</reference>
<reference evidence="1 2" key="1">
    <citation type="journal article" date="2014" name="BMC Vet. Res.">
        <title>First report of Corynebacterium pseudotuberculosis from caseous lymphadenitis lesions in Black Alentejano pig (Sus scrofa domesticus).</title>
        <authorList>
            <person name="Oliveira M."/>
            <person name="Barroco C."/>
            <person name="Mottola C."/>
            <person name="Santos R."/>
            <person name="Lemsaddek A."/>
            <person name="Tavares L."/>
            <person name="Semedo-Lemsaddek T."/>
        </authorList>
    </citation>
    <scope>NUCLEOTIDE SEQUENCE [LARGE SCALE GENOMIC DNA]</scope>
    <source>
        <strain evidence="1 2">PO100/5</strain>
    </source>
</reference>